<dbReference type="InterPro" id="IPR051531">
    <property type="entry name" value="N-acetyltransferase"/>
</dbReference>
<dbReference type="PANTHER" id="PTHR43792:SF16">
    <property type="entry name" value="N-ACETYLTRANSFERASE DOMAIN-CONTAINING PROTEIN"/>
    <property type="match status" value="1"/>
</dbReference>
<dbReference type="RefSeq" id="WP_320508885.1">
    <property type="nucleotide sequence ID" value="NZ_JAXCLW010000003.1"/>
</dbReference>
<evidence type="ECO:0000313" key="3">
    <source>
        <dbReference type="Proteomes" id="UP001279642"/>
    </source>
</evidence>
<dbReference type="Pfam" id="PF13302">
    <property type="entry name" value="Acetyltransf_3"/>
    <property type="match status" value="1"/>
</dbReference>
<accession>A0ABU5ECP3</accession>
<dbReference type="PROSITE" id="PS51186">
    <property type="entry name" value="GNAT"/>
    <property type="match status" value="1"/>
</dbReference>
<sequence>MPATADAIAIPQLETERLLLRGHQVKEFEDYAAIWGDPVVTRYIGGRPLTREECWARLLRHIGHWSVLGHGYWAIEEKASKRLIGELGFAQFKRDIQPVIEFPELGWLLSSAAHGKGYATEAVRAALAWGDEHFAGGTTACIIDPANRASLGVAAKCGYRELRQVTYKGHEITMLTR</sequence>
<dbReference type="InterPro" id="IPR016181">
    <property type="entry name" value="Acyl_CoA_acyltransferase"/>
</dbReference>
<keyword evidence="3" id="KW-1185">Reference proteome</keyword>
<dbReference type="SUPFAM" id="SSF55729">
    <property type="entry name" value="Acyl-CoA N-acyltransferases (Nat)"/>
    <property type="match status" value="1"/>
</dbReference>
<name>A0ABU5ECP3_9PROT</name>
<organism evidence="2 3">
    <name type="scientific">Dongia soli</name>
    <dbReference type="NCBI Taxonomy" id="600628"/>
    <lineage>
        <taxon>Bacteria</taxon>
        <taxon>Pseudomonadati</taxon>
        <taxon>Pseudomonadota</taxon>
        <taxon>Alphaproteobacteria</taxon>
        <taxon>Rhodospirillales</taxon>
        <taxon>Dongiaceae</taxon>
        <taxon>Dongia</taxon>
    </lineage>
</organism>
<protein>
    <submittedName>
        <fullName evidence="2">GNAT family N-acetyltransferase</fullName>
    </submittedName>
</protein>
<dbReference type="PANTHER" id="PTHR43792">
    <property type="entry name" value="GNAT FAMILY, PUTATIVE (AFU_ORTHOLOGUE AFUA_3G00765)-RELATED-RELATED"/>
    <property type="match status" value="1"/>
</dbReference>
<comment type="caution">
    <text evidence="2">The sequence shown here is derived from an EMBL/GenBank/DDBJ whole genome shotgun (WGS) entry which is preliminary data.</text>
</comment>
<dbReference type="Gene3D" id="3.40.630.30">
    <property type="match status" value="1"/>
</dbReference>
<evidence type="ECO:0000259" key="1">
    <source>
        <dbReference type="PROSITE" id="PS51186"/>
    </source>
</evidence>
<reference evidence="2 3" key="1">
    <citation type="journal article" date="2016" name="Antonie Van Leeuwenhoek">
        <title>Dongia soli sp. nov., isolated from soil from Dokdo, Korea.</title>
        <authorList>
            <person name="Kim D.U."/>
            <person name="Lee H."/>
            <person name="Kim H."/>
            <person name="Kim S.G."/>
            <person name="Ka J.O."/>
        </authorList>
    </citation>
    <scope>NUCLEOTIDE SEQUENCE [LARGE SCALE GENOMIC DNA]</scope>
    <source>
        <strain evidence="2 3">D78</strain>
    </source>
</reference>
<dbReference type="InterPro" id="IPR000182">
    <property type="entry name" value="GNAT_dom"/>
</dbReference>
<proteinExistence type="predicted"/>
<gene>
    <name evidence="2" type="ORF">SMD27_13280</name>
</gene>
<dbReference type="Proteomes" id="UP001279642">
    <property type="component" value="Unassembled WGS sequence"/>
</dbReference>
<evidence type="ECO:0000313" key="2">
    <source>
        <dbReference type="EMBL" id="MDY0883819.1"/>
    </source>
</evidence>
<feature type="domain" description="N-acetyltransferase" evidence="1">
    <location>
        <begin position="18"/>
        <end position="177"/>
    </location>
</feature>
<dbReference type="EMBL" id="JAXCLW010000003">
    <property type="protein sequence ID" value="MDY0883819.1"/>
    <property type="molecule type" value="Genomic_DNA"/>
</dbReference>